<keyword evidence="1" id="KW-0472">Membrane</keyword>
<dbReference type="PATRIC" id="fig|1276257.3.peg.352"/>
<proteinExistence type="predicted"/>
<reference evidence="2 3" key="1">
    <citation type="journal article" date="2014" name="Genome Biol. Evol.">
        <title>Molecular evolution of the substrate utilization strategies and putative virulence factors in mosquito-associated Spiroplasma species.</title>
        <authorList>
            <person name="Chang T.H."/>
            <person name="Lo W.S."/>
            <person name="Ku C."/>
            <person name="Chen L.L."/>
            <person name="Kuo C.H."/>
        </authorList>
    </citation>
    <scope>NUCLEOTIDE SEQUENCE [LARGE SCALE GENOMIC DNA]</scope>
    <source>
        <strain evidence="2">Ar-1343</strain>
    </source>
</reference>
<feature type="transmembrane region" description="Helical" evidence="1">
    <location>
        <begin position="137"/>
        <end position="162"/>
    </location>
</feature>
<name>W6A9Q8_9MOLU</name>
<dbReference type="HOGENOM" id="CLU_894019_0_0_14"/>
<keyword evidence="1" id="KW-1133">Transmembrane helix</keyword>
<evidence type="ECO:0000256" key="1">
    <source>
        <dbReference type="SAM" id="Phobius"/>
    </source>
</evidence>
<feature type="transmembrane region" description="Helical" evidence="1">
    <location>
        <begin position="168"/>
        <end position="198"/>
    </location>
</feature>
<keyword evidence="3" id="KW-1185">Reference proteome</keyword>
<feature type="transmembrane region" description="Helical" evidence="1">
    <location>
        <begin position="205"/>
        <end position="228"/>
    </location>
</feature>
<gene>
    <name evidence="2" type="ORF">SSABA_v1c03430</name>
</gene>
<dbReference type="STRING" id="1276257.SSABA_v1c03430"/>
<dbReference type="OrthoDB" id="389252at2"/>
<dbReference type="Proteomes" id="UP000019265">
    <property type="component" value="Chromosome"/>
</dbReference>
<feature type="transmembrane region" description="Helical" evidence="1">
    <location>
        <begin position="20"/>
        <end position="39"/>
    </location>
</feature>
<evidence type="ECO:0000313" key="2">
    <source>
        <dbReference type="EMBL" id="AHI53752.1"/>
    </source>
</evidence>
<dbReference type="AlphaFoldDB" id="W6A9Q8"/>
<accession>W6A9Q8</accession>
<evidence type="ECO:0000313" key="3">
    <source>
        <dbReference type="Proteomes" id="UP000019265"/>
    </source>
</evidence>
<dbReference type="EMBL" id="CP006934">
    <property type="protein sequence ID" value="AHI53752.1"/>
    <property type="molecule type" value="Genomic_DNA"/>
</dbReference>
<dbReference type="KEGG" id="ssab:SSABA_v1c03430"/>
<dbReference type="RefSeq" id="WP_025250888.1">
    <property type="nucleotide sequence ID" value="NZ_CP006934.1"/>
</dbReference>
<feature type="transmembrane region" description="Helical" evidence="1">
    <location>
        <begin position="284"/>
        <end position="304"/>
    </location>
</feature>
<feature type="transmembrane region" description="Helical" evidence="1">
    <location>
        <begin position="87"/>
        <end position="106"/>
    </location>
</feature>
<keyword evidence="1" id="KW-0812">Transmembrane</keyword>
<organism evidence="2 3">
    <name type="scientific">Spiroplasma sabaudiense Ar-1343</name>
    <dbReference type="NCBI Taxonomy" id="1276257"/>
    <lineage>
        <taxon>Bacteria</taxon>
        <taxon>Bacillati</taxon>
        <taxon>Mycoplasmatota</taxon>
        <taxon>Mollicutes</taxon>
        <taxon>Entomoplasmatales</taxon>
        <taxon>Spiroplasmataceae</taxon>
        <taxon>Spiroplasma</taxon>
    </lineage>
</organism>
<protein>
    <submittedName>
        <fullName evidence="2">Uncharacterized protein</fullName>
    </submittedName>
</protein>
<sequence length="316" mass="35469">MQINSNENIKIILAHIKIHWKILTFFIVMWFLATLGQLMSTVNFDSRIDFGHTFISNASLVSKFTYPDGQTGMARGNLSAVGEMLNFALFGPAGVIFFAIVVVALINTTFSKEVARGQISIWTTLTLSRTQIFISKFSFVFISTLIIFAPSFIVIVGFSAAAYDANLYIGWVFMYALQFLLFIFMIIAIFTTLAIVFLDHSTIGLIIMGLIIGFMLVTWIINFIAAAIPEGLQKWMYAVKYFSIQSLLPSPLEFSNSEVKEAITINRPNSVLEIKLFKQNLDNLIFLIITPFITAGVGIGLAFLNNHLFKQKDFMI</sequence>